<dbReference type="InterPro" id="IPR041663">
    <property type="entry name" value="DisA/LigA_HHH"/>
</dbReference>
<dbReference type="Pfam" id="PF00533">
    <property type="entry name" value="BRCT"/>
    <property type="match status" value="1"/>
</dbReference>
<feature type="binding site" evidence="14">
    <location>
        <begin position="85"/>
        <end position="86"/>
    </location>
    <ligand>
        <name>NAD(+)</name>
        <dbReference type="ChEBI" id="CHEBI:57540"/>
    </ligand>
</feature>
<dbReference type="InterPro" id="IPR013839">
    <property type="entry name" value="DNAligase_adenylation"/>
</dbReference>
<dbReference type="Proteomes" id="UP000756703">
    <property type="component" value="Unassembled WGS sequence"/>
</dbReference>
<dbReference type="InterPro" id="IPR033136">
    <property type="entry name" value="DNA_ligase_CS"/>
</dbReference>
<dbReference type="PROSITE" id="PS50172">
    <property type="entry name" value="BRCT"/>
    <property type="match status" value="1"/>
</dbReference>
<dbReference type="Gene3D" id="1.10.150.20">
    <property type="entry name" value="5' to 3' exonuclease, C-terminal subdomain"/>
    <property type="match status" value="2"/>
</dbReference>
<dbReference type="SUPFAM" id="SSF50249">
    <property type="entry name" value="Nucleic acid-binding proteins"/>
    <property type="match status" value="1"/>
</dbReference>
<feature type="binding site" evidence="14">
    <location>
        <position position="453"/>
    </location>
    <ligand>
        <name>Zn(2+)</name>
        <dbReference type="ChEBI" id="CHEBI:29105"/>
    </ligand>
</feature>
<dbReference type="Gene3D" id="1.10.287.610">
    <property type="entry name" value="Helix hairpin bin"/>
    <property type="match status" value="1"/>
</dbReference>
<dbReference type="GO" id="GO:0005829">
    <property type="term" value="C:cytosol"/>
    <property type="evidence" value="ECO:0007669"/>
    <property type="project" value="TreeGrafter"/>
</dbReference>
<dbReference type="Pfam" id="PF12826">
    <property type="entry name" value="HHH_2"/>
    <property type="match status" value="1"/>
</dbReference>
<comment type="similarity">
    <text evidence="13 14">Belongs to the NAD-dependent DNA ligase family. LigA subfamily.</text>
</comment>
<dbReference type="SUPFAM" id="SSF52113">
    <property type="entry name" value="BRCT domain"/>
    <property type="match status" value="1"/>
</dbReference>
<evidence type="ECO:0000256" key="13">
    <source>
        <dbReference type="ARBA" id="ARBA00060881"/>
    </source>
</evidence>
<evidence type="ECO:0000256" key="12">
    <source>
        <dbReference type="ARBA" id="ARBA00034005"/>
    </source>
</evidence>
<organism evidence="16 17">
    <name type="scientific">Candidatus Sungiibacteriota bacterium</name>
    <dbReference type="NCBI Taxonomy" id="2750080"/>
    <lineage>
        <taxon>Bacteria</taxon>
        <taxon>Candidatus Sungiibacteriota</taxon>
    </lineage>
</organism>
<evidence type="ECO:0000313" key="17">
    <source>
        <dbReference type="Proteomes" id="UP000756703"/>
    </source>
</evidence>
<keyword evidence="10 14" id="KW-0520">NAD</keyword>
<evidence type="ECO:0000256" key="4">
    <source>
        <dbReference type="ARBA" id="ARBA00022598"/>
    </source>
</evidence>
<name>A0A932YWQ2_9BACT</name>
<comment type="function">
    <text evidence="1 14">DNA ligase that catalyzes the formation of phosphodiester linkages between 5'-phosphoryl and 3'-hydroxyl groups in double-stranded DNA using NAD as a coenzyme and as the energy source for the reaction. It is essential for DNA replication and repair of damaged DNA.</text>
</comment>
<dbReference type="NCBIfam" id="NF005932">
    <property type="entry name" value="PRK07956.1"/>
    <property type="match status" value="1"/>
</dbReference>
<dbReference type="CDD" id="cd00114">
    <property type="entry name" value="LIGANc"/>
    <property type="match status" value="1"/>
</dbReference>
<feature type="domain" description="BRCT" evidence="15">
    <location>
        <begin position="616"/>
        <end position="693"/>
    </location>
</feature>
<evidence type="ECO:0000256" key="7">
    <source>
        <dbReference type="ARBA" id="ARBA00022763"/>
    </source>
</evidence>
<dbReference type="SUPFAM" id="SSF56091">
    <property type="entry name" value="DNA ligase/mRNA capping enzyme, catalytic domain"/>
    <property type="match status" value="1"/>
</dbReference>
<dbReference type="PIRSF" id="PIRSF001604">
    <property type="entry name" value="LigA"/>
    <property type="match status" value="1"/>
</dbReference>
<dbReference type="Pfam" id="PF03119">
    <property type="entry name" value="DNA_ligase_ZBD"/>
    <property type="match status" value="1"/>
</dbReference>
<dbReference type="EMBL" id="JACQMI010000013">
    <property type="protein sequence ID" value="MBI4132862.1"/>
    <property type="molecule type" value="Genomic_DNA"/>
</dbReference>
<dbReference type="Gene3D" id="3.40.50.10190">
    <property type="entry name" value="BRCT domain"/>
    <property type="match status" value="1"/>
</dbReference>
<dbReference type="InterPro" id="IPR012340">
    <property type="entry name" value="NA-bd_OB-fold"/>
</dbReference>
<feature type="binding site" evidence="14">
    <location>
        <position position="203"/>
    </location>
    <ligand>
        <name>NAD(+)</name>
        <dbReference type="ChEBI" id="CHEBI:57540"/>
    </ligand>
</feature>
<keyword evidence="5 14" id="KW-0235">DNA replication</keyword>
<comment type="caution">
    <text evidence="16">The sequence shown here is derived from an EMBL/GenBank/DDBJ whole genome shotgun (WGS) entry which is preliminary data.</text>
</comment>
<evidence type="ECO:0000256" key="1">
    <source>
        <dbReference type="ARBA" id="ARBA00004067"/>
    </source>
</evidence>
<dbReference type="AlphaFoldDB" id="A0A932YWQ2"/>
<dbReference type="NCBIfam" id="TIGR00575">
    <property type="entry name" value="dnlj"/>
    <property type="match status" value="1"/>
</dbReference>
<feature type="binding site" evidence="14">
    <location>
        <position position="458"/>
    </location>
    <ligand>
        <name>Zn(2+)</name>
        <dbReference type="ChEBI" id="CHEBI:29105"/>
    </ligand>
</feature>
<evidence type="ECO:0000256" key="2">
    <source>
        <dbReference type="ARBA" id="ARBA00012722"/>
    </source>
</evidence>
<dbReference type="Gene3D" id="6.20.10.30">
    <property type="match status" value="1"/>
</dbReference>
<keyword evidence="9 14" id="KW-0460">Magnesium</keyword>
<dbReference type="PROSITE" id="PS01056">
    <property type="entry name" value="DNA_LIGASE_N2"/>
    <property type="match status" value="1"/>
</dbReference>
<dbReference type="Gene3D" id="2.40.50.140">
    <property type="entry name" value="Nucleic acid-binding proteins"/>
    <property type="match status" value="1"/>
</dbReference>
<reference evidence="16" key="1">
    <citation type="submission" date="2020-07" db="EMBL/GenBank/DDBJ databases">
        <title>Huge and variable diversity of episymbiotic CPR bacteria and DPANN archaea in groundwater ecosystems.</title>
        <authorList>
            <person name="He C.Y."/>
            <person name="Keren R."/>
            <person name="Whittaker M."/>
            <person name="Farag I.F."/>
            <person name="Doudna J."/>
            <person name="Cate J.H.D."/>
            <person name="Banfield J.F."/>
        </authorList>
    </citation>
    <scope>NUCLEOTIDE SEQUENCE</scope>
    <source>
        <strain evidence="16">NC_groundwater_1225_Ag_S-0.1um_56_177</strain>
    </source>
</reference>
<keyword evidence="6 14" id="KW-0479">Metal-binding</keyword>
<dbReference type="Pfam" id="PF03120">
    <property type="entry name" value="OB_DNA_ligase"/>
    <property type="match status" value="1"/>
</dbReference>
<dbReference type="HAMAP" id="MF_01588">
    <property type="entry name" value="DNA_ligase_A"/>
    <property type="match status" value="1"/>
</dbReference>
<dbReference type="InterPro" id="IPR003583">
    <property type="entry name" value="Hlx-hairpin-Hlx_DNA-bd_motif"/>
</dbReference>
<evidence type="ECO:0000259" key="15">
    <source>
        <dbReference type="PROSITE" id="PS50172"/>
    </source>
</evidence>
<gene>
    <name evidence="14 16" type="primary">ligA</name>
    <name evidence="16" type="ORF">HY473_02150</name>
</gene>
<evidence type="ECO:0000256" key="5">
    <source>
        <dbReference type="ARBA" id="ARBA00022705"/>
    </source>
</evidence>
<feature type="binding site" evidence="14">
    <location>
        <position position="341"/>
    </location>
    <ligand>
        <name>NAD(+)</name>
        <dbReference type="ChEBI" id="CHEBI:57540"/>
    </ligand>
</feature>
<feature type="binding site" evidence="14">
    <location>
        <position position="438"/>
    </location>
    <ligand>
        <name>Zn(2+)</name>
        <dbReference type="ChEBI" id="CHEBI:29105"/>
    </ligand>
</feature>
<feature type="binding site" evidence="14">
    <location>
        <position position="140"/>
    </location>
    <ligand>
        <name>NAD(+)</name>
        <dbReference type="ChEBI" id="CHEBI:57540"/>
    </ligand>
</feature>
<dbReference type="InterPro" id="IPR001357">
    <property type="entry name" value="BRCT_dom"/>
</dbReference>
<comment type="caution">
    <text evidence="14">Lacks conserved residue(s) required for the propagation of feature annotation.</text>
</comment>
<dbReference type="FunFam" id="1.10.150.20:FF:000007">
    <property type="entry name" value="DNA ligase"/>
    <property type="match status" value="1"/>
</dbReference>
<evidence type="ECO:0000256" key="8">
    <source>
        <dbReference type="ARBA" id="ARBA00022833"/>
    </source>
</evidence>
<comment type="catalytic activity">
    <reaction evidence="12 14">
        <text>NAD(+) + (deoxyribonucleotide)n-3'-hydroxyl + 5'-phospho-(deoxyribonucleotide)m = (deoxyribonucleotide)n+m + AMP + beta-nicotinamide D-nucleotide.</text>
        <dbReference type="EC" id="6.5.1.2"/>
    </reaction>
</comment>
<evidence type="ECO:0000256" key="11">
    <source>
        <dbReference type="ARBA" id="ARBA00023204"/>
    </source>
</evidence>
<keyword evidence="8 14" id="KW-0862">Zinc</keyword>
<dbReference type="GO" id="GO:0006260">
    <property type="term" value="P:DNA replication"/>
    <property type="evidence" value="ECO:0007669"/>
    <property type="project" value="UniProtKB-KW"/>
</dbReference>
<feature type="binding site" evidence="14">
    <location>
        <position position="117"/>
    </location>
    <ligand>
        <name>NAD(+)</name>
        <dbReference type="ChEBI" id="CHEBI:57540"/>
    </ligand>
</feature>
<sequence length="693" mass="77532">MAPTRSEAKERIEKLRREIDHHRYLKHVLDRQEISDAAEDSLKHELAVLEGEFPGLVTPDSPTQRVAGKALAKFKKVRHRVRMLSLNDAFSPEELRAWEGRLRKLLLPLKRWDYFAEAKGDGFAVSLRYENGLFHRGATRGDGLIGEDVTANLRTIDSIPLRIRADAAALGKREHTIAKIFDEFPRVREALTHLPASIEVRGEVYITKAAFDAVNREQKKKGLPLFANPRNIAAGSVRQLDPRVTASRRLAFFAWDLVTDLGQETHEEEHLMMRVLGFPTVPISRRCDSIDEVIRFWREVGEKREKLPYLIDGIVVQVNRGELLDRVGIVGKAPRGAVAFKFPAKEATTVVEDIIVQVGRTGVLTPVAVLRPIPIGGVRVSRATLHNLDEIRRLDVRVGDTVVVERAGDVIPAVTGVLKRLRPQGASEFHMPRHCPICGSAVVRRAGEVAYRCSNKNCSAIQREGLYHFVSKHALDIQGLGSKNIDALVENGLIRDAADLFLLKPEDLEGLPRFGEKSAGNLIRAIREKCKIPLHRFLYALGIQHVGEETAADLARRFGSLEKIQGVSLEELRQVRDIGEVVARSIRDWFSQEKNAKLLAKFKKVGLIARREKLSPRSRKLAGKIFVLTGTLESLSRDEAKEKIRALGGDVSESVSAETDYVVVGSEPGSKYERAKRLGVTIISEKEFLQLLR</sequence>
<proteinExistence type="inferred from homology"/>
<evidence type="ECO:0000256" key="3">
    <source>
        <dbReference type="ARBA" id="ARBA00013308"/>
    </source>
</evidence>
<dbReference type="GO" id="GO:0003677">
    <property type="term" value="F:DNA binding"/>
    <property type="evidence" value="ECO:0007669"/>
    <property type="project" value="InterPro"/>
</dbReference>
<comment type="cofactor">
    <cofactor evidence="14">
        <name>Mg(2+)</name>
        <dbReference type="ChEBI" id="CHEBI:18420"/>
    </cofactor>
    <cofactor evidence="14">
        <name>Mn(2+)</name>
        <dbReference type="ChEBI" id="CHEBI:29035"/>
    </cofactor>
</comment>
<evidence type="ECO:0000313" key="16">
    <source>
        <dbReference type="EMBL" id="MBI4132862.1"/>
    </source>
</evidence>
<protein>
    <recommendedName>
        <fullName evidence="3 14">DNA ligase</fullName>
        <ecNumber evidence="2 14">6.5.1.2</ecNumber>
    </recommendedName>
    <alternativeName>
        <fullName evidence="14">Polydeoxyribonucleotide synthase [NAD(+)]</fullName>
    </alternativeName>
</protein>
<keyword evidence="7 14" id="KW-0227">DNA damage</keyword>
<evidence type="ECO:0000256" key="9">
    <source>
        <dbReference type="ARBA" id="ARBA00022842"/>
    </source>
</evidence>
<feature type="active site" description="N6-AMP-lysine intermediate" evidence="14">
    <location>
        <position position="119"/>
    </location>
</feature>
<keyword evidence="14" id="KW-0464">Manganese</keyword>
<dbReference type="InterPro" id="IPR010994">
    <property type="entry name" value="RuvA_2-like"/>
</dbReference>
<dbReference type="SMART" id="SM00278">
    <property type="entry name" value="HhH1"/>
    <property type="match status" value="4"/>
</dbReference>
<evidence type="ECO:0000256" key="10">
    <source>
        <dbReference type="ARBA" id="ARBA00023027"/>
    </source>
</evidence>
<dbReference type="GO" id="GO:0006281">
    <property type="term" value="P:DNA repair"/>
    <property type="evidence" value="ECO:0007669"/>
    <property type="project" value="UniProtKB-KW"/>
</dbReference>
<dbReference type="FunFam" id="1.10.150.20:FF:000006">
    <property type="entry name" value="DNA ligase"/>
    <property type="match status" value="1"/>
</dbReference>
<dbReference type="PANTHER" id="PTHR23389">
    <property type="entry name" value="CHROMOSOME TRANSMISSION FIDELITY FACTOR 18"/>
    <property type="match status" value="1"/>
</dbReference>
<dbReference type="InterPro" id="IPR036420">
    <property type="entry name" value="BRCT_dom_sf"/>
</dbReference>
<dbReference type="EC" id="6.5.1.2" evidence="2 14"/>
<dbReference type="Gene3D" id="3.30.470.30">
    <property type="entry name" value="DNA ligase/mRNA capping enzyme"/>
    <property type="match status" value="1"/>
</dbReference>
<dbReference type="GO" id="GO:0046872">
    <property type="term" value="F:metal ion binding"/>
    <property type="evidence" value="ECO:0007669"/>
    <property type="project" value="UniProtKB-KW"/>
</dbReference>
<dbReference type="FunFam" id="2.40.50.140:FF:000012">
    <property type="entry name" value="DNA ligase"/>
    <property type="match status" value="1"/>
</dbReference>
<keyword evidence="4 14" id="KW-0436">Ligase</keyword>
<dbReference type="SUPFAM" id="SSF47781">
    <property type="entry name" value="RuvA domain 2-like"/>
    <property type="match status" value="1"/>
</dbReference>
<evidence type="ECO:0000256" key="6">
    <source>
        <dbReference type="ARBA" id="ARBA00022723"/>
    </source>
</evidence>
<dbReference type="GO" id="GO:0003911">
    <property type="term" value="F:DNA ligase (NAD+) activity"/>
    <property type="evidence" value="ECO:0007669"/>
    <property type="project" value="UniProtKB-UniRule"/>
</dbReference>
<dbReference type="InterPro" id="IPR001679">
    <property type="entry name" value="DNA_ligase"/>
</dbReference>
<dbReference type="PANTHER" id="PTHR23389:SF9">
    <property type="entry name" value="DNA LIGASE"/>
    <property type="match status" value="1"/>
</dbReference>
<accession>A0A932YWQ2</accession>
<dbReference type="InterPro" id="IPR004150">
    <property type="entry name" value="NAD_DNA_ligase_OB"/>
</dbReference>
<dbReference type="CDD" id="cd17748">
    <property type="entry name" value="BRCT_DNA_ligase_like"/>
    <property type="match status" value="1"/>
</dbReference>
<evidence type="ECO:0000256" key="14">
    <source>
        <dbReference type="HAMAP-Rule" id="MF_01588"/>
    </source>
</evidence>
<keyword evidence="11 14" id="KW-0234">DNA repair</keyword>
<dbReference type="InterPro" id="IPR004149">
    <property type="entry name" value="Znf_DNAligase_C4"/>
</dbReference>
<dbReference type="Pfam" id="PF01653">
    <property type="entry name" value="DNA_ligase_aden"/>
    <property type="match status" value="1"/>
</dbReference>
<dbReference type="SMART" id="SM00532">
    <property type="entry name" value="LIGANc"/>
    <property type="match status" value="1"/>
</dbReference>
<dbReference type="SMART" id="SM00292">
    <property type="entry name" value="BRCT"/>
    <property type="match status" value="1"/>
</dbReference>
<feature type="binding site" evidence="14">
    <location>
        <position position="435"/>
    </location>
    <ligand>
        <name>Zn(2+)</name>
        <dbReference type="ChEBI" id="CHEBI:29105"/>
    </ligand>
</feature>
<dbReference type="Pfam" id="PF14520">
    <property type="entry name" value="HHH_5"/>
    <property type="match status" value="1"/>
</dbReference>
<dbReference type="InterPro" id="IPR013840">
    <property type="entry name" value="DNAligase_N"/>
</dbReference>